<dbReference type="Proteomes" id="UP000319809">
    <property type="component" value="Chromosome"/>
</dbReference>
<evidence type="ECO:0000313" key="4">
    <source>
        <dbReference type="Proteomes" id="UP000319809"/>
    </source>
</evidence>
<evidence type="ECO:0000313" key="3">
    <source>
        <dbReference type="EMBL" id="QDE32213.1"/>
    </source>
</evidence>
<feature type="transmembrane region" description="Helical" evidence="1">
    <location>
        <begin position="289"/>
        <end position="310"/>
    </location>
</feature>
<proteinExistence type="predicted"/>
<protein>
    <recommendedName>
        <fullName evidence="2">YdbS-like PH domain-containing protein</fullName>
    </recommendedName>
</protein>
<dbReference type="PANTHER" id="PTHR34473:SF2">
    <property type="entry name" value="UPF0699 TRANSMEMBRANE PROTEIN YDBT"/>
    <property type="match status" value="1"/>
</dbReference>
<sequence length="610" mass="69147">MLLIQCLQTLKSTAYPFNLLSRVATMDKPPLSQDNERLIQRTASVANKPKNASSKDTLEAINETASVTTDSADMTNNHSAVTNESGTPTSDLQQWQALSAWSIVNNLFSTLKNIFSNGFAIVPIVYTGWQQGFNMQWGILASSALLILVTLAAIIEWHKFRFRLNNHQLEVKRGLFFTKKDEIPLSRIQNIRYQQPFYFKPLSLGTLIIETAGSKDDEAHLAALDTQQAQTLKNLLLNLTHSNLSDPALSHSDLPQSDTTLSINTDPQAVNQQCTDNMQPIVRKSLSDLVLFGFYQNNFIWFAVIAGPIAGQLDWDKVFDSPVAQQFWYWVQQQTDQNIGLQTIMVIVGLFAIYSLFSLISIVAAILKYHPYQLDKHNDTIQRSGGVISHQQDALAIKRIQLVNFQQPVIARLFNRWTLYFKQVKGHEVEHKTKQHMLIPSVKTTEIKSILAQIPQLSGGAGALPNRYTAIHINWLTRRIVLPLLLASVLTIIGYFGQHSLGFFQLIWFTAVMVISAIYIRYKQWGYVVKDQVIWQHNGFFGQQWQRVEFEKIQHIKITQTKGQRQAQLAYVEVGLASGNVVFPYIPMSVAQLIIARSLNVISHDNRNWI</sequence>
<dbReference type="Pfam" id="PF03703">
    <property type="entry name" value="bPH_2"/>
    <property type="match status" value="2"/>
</dbReference>
<evidence type="ECO:0000256" key="1">
    <source>
        <dbReference type="SAM" id="Phobius"/>
    </source>
</evidence>
<reference evidence="3 4" key="1">
    <citation type="submission" date="2019-06" db="EMBL/GenBank/DDBJ databases">
        <title>The genome of Shewanella sp. SM1901.</title>
        <authorList>
            <person name="Cha Q."/>
        </authorList>
    </citation>
    <scope>NUCLEOTIDE SEQUENCE [LARGE SCALE GENOMIC DNA]</scope>
    <source>
        <strain evidence="3 4">SM1901</strain>
    </source>
</reference>
<organism evidence="3 4">
    <name type="scientific">Shewanella polaris</name>
    <dbReference type="NCBI Taxonomy" id="2588449"/>
    <lineage>
        <taxon>Bacteria</taxon>
        <taxon>Pseudomonadati</taxon>
        <taxon>Pseudomonadota</taxon>
        <taxon>Gammaproteobacteria</taxon>
        <taxon>Alteromonadales</taxon>
        <taxon>Shewanellaceae</taxon>
        <taxon>Shewanella</taxon>
    </lineage>
</organism>
<feature type="transmembrane region" description="Helical" evidence="1">
    <location>
        <begin position="135"/>
        <end position="155"/>
    </location>
</feature>
<accession>A0A4Y5YIC4</accession>
<feature type="domain" description="YdbS-like PH" evidence="2">
    <location>
        <begin position="157"/>
        <end position="235"/>
    </location>
</feature>
<dbReference type="EMBL" id="CP041036">
    <property type="protein sequence ID" value="QDE32213.1"/>
    <property type="molecule type" value="Genomic_DNA"/>
</dbReference>
<dbReference type="InterPro" id="IPR005182">
    <property type="entry name" value="YdbS-like_PH"/>
</dbReference>
<feature type="transmembrane region" description="Helical" evidence="1">
    <location>
        <begin position="111"/>
        <end position="129"/>
    </location>
</feature>
<evidence type="ECO:0000259" key="2">
    <source>
        <dbReference type="Pfam" id="PF03703"/>
    </source>
</evidence>
<gene>
    <name evidence="3" type="ORF">FH971_15340</name>
</gene>
<dbReference type="PANTHER" id="PTHR34473">
    <property type="entry name" value="UPF0699 TRANSMEMBRANE PROTEIN YDBS"/>
    <property type="match status" value="1"/>
</dbReference>
<keyword evidence="1" id="KW-0812">Transmembrane</keyword>
<feature type="transmembrane region" description="Helical" evidence="1">
    <location>
        <begin position="344"/>
        <end position="367"/>
    </location>
</feature>
<keyword evidence="1" id="KW-0472">Membrane</keyword>
<keyword evidence="1" id="KW-1133">Transmembrane helix</keyword>
<keyword evidence="4" id="KW-1185">Reference proteome</keyword>
<dbReference type="KEGG" id="spol:FH971_15340"/>
<feature type="transmembrane region" description="Helical" evidence="1">
    <location>
        <begin position="503"/>
        <end position="522"/>
    </location>
</feature>
<name>A0A4Y5YIC4_9GAMM</name>
<feature type="domain" description="YdbS-like PH" evidence="2">
    <location>
        <begin position="522"/>
        <end position="592"/>
    </location>
</feature>
<dbReference type="AlphaFoldDB" id="A0A4Y5YIC4"/>
<feature type="transmembrane region" description="Helical" evidence="1">
    <location>
        <begin position="480"/>
        <end position="497"/>
    </location>
</feature>